<dbReference type="Pfam" id="PF13365">
    <property type="entry name" value="Trypsin_2"/>
    <property type="match status" value="1"/>
</dbReference>
<dbReference type="SUPFAM" id="SSF50494">
    <property type="entry name" value="Trypsin-like serine proteases"/>
    <property type="match status" value="1"/>
</dbReference>
<protein>
    <recommendedName>
        <fullName evidence="9">Periplasmic serine endoprotease DegP-like</fullName>
    </recommendedName>
</protein>
<gene>
    <name evidence="7" type="ORF">GCM10023156_04770</name>
</gene>
<feature type="domain" description="Protein SirB1 N-terminal" evidence="6">
    <location>
        <begin position="554"/>
        <end position="705"/>
    </location>
</feature>
<comment type="similarity">
    <text evidence="1">Belongs to the UPF0162 family.</text>
</comment>
<keyword evidence="2" id="KW-0645">Protease</keyword>
<dbReference type="PANTHER" id="PTHR43343">
    <property type="entry name" value="PEPTIDASE S12"/>
    <property type="match status" value="1"/>
</dbReference>
<evidence type="ECO:0000256" key="3">
    <source>
        <dbReference type="ARBA" id="ARBA00022801"/>
    </source>
</evidence>
<dbReference type="Pfam" id="PF06439">
    <property type="entry name" value="3keto-disac_hyd"/>
    <property type="match status" value="1"/>
</dbReference>
<keyword evidence="3" id="KW-0378">Hydrolase</keyword>
<dbReference type="InterPro" id="IPR013320">
    <property type="entry name" value="ConA-like_dom_sf"/>
</dbReference>
<feature type="coiled-coil region" evidence="4">
    <location>
        <begin position="484"/>
        <end position="511"/>
    </location>
</feature>
<name>A0ABP8M8M7_9BACT</name>
<evidence type="ECO:0008006" key="9">
    <source>
        <dbReference type="Google" id="ProtNLM"/>
    </source>
</evidence>
<keyword evidence="8" id="KW-1185">Reference proteome</keyword>
<dbReference type="PRINTS" id="PR00834">
    <property type="entry name" value="PROTEASES2C"/>
</dbReference>
<dbReference type="RefSeq" id="WP_345319030.1">
    <property type="nucleotide sequence ID" value="NZ_BAABGA010000006.1"/>
</dbReference>
<keyword evidence="4" id="KW-0175">Coiled coil</keyword>
<evidence type="ECO:0000256" key="2">
    <source>
        <dbReference type="ARBA" id="ARBA00022670"/>
    </source>
</evidence>
<organism evidence="7 8">
    <name type="scientific">Novipirellula rosea</name>
    <dbReference type="NCBI Taxonomy" id="1031540"/>
    <lineage>
        <taxon>Bacteria</taxon>
        <taxon>Pseudomonadati</taxon>
        <taxon>Planctomycetota</taxon>
        <taxon>Planctomycetia</taxon>
        <taxon>Pirellulales</taxon>
        <taxon>Pirellulaceae</taxon>
        <taxon>Novipirellula</taxon>
    </lineage>
</organism>
<evidence type="ECO:0000256" key="4">
    <source>
        <dbReference type="SAM" id="Coils"/>
    </source>
</evidence>
<evidence type="ECO:0000259" key="5">
    <source>
        <dbReference type="Pfam" id="PF06439"/>
    </source>
</evidence>
<comment type="caution">
    <text evidence="7">The sequence shown here is derived from an EMBL/GenBank/DDBJ whole genome shotgun (WGS) entry which is preliminary data.</text>
</comment>
<dbReference type="InterPro" id="IPR009003">
    <property type="entry name" value="Peptidase_S1_PA"/>
</dbReference>
<accession>A0ABP8M8M7</accession>
<dbReference type="Proteomes" id="UP001500840">
    <property type="component" value="Unassembled WGS sequence"/>
</dbReference>
<dbReference type="InterPro" id="IPR001940">
    <property type="entry name" value="Peptidase_S1C"/>
</dbReference>
<evidence type="ECO:0000259" key="6">
    <source>
        <dbReference type="Pfam" id="PF13369"/>
    </source>
</evidence>
<dbReference type="Gene3D" id="2.60.120.560">
    <property type="entry name" value="Exo-inulinase, domain 1"/>
    <property type="match status" value="1"/>
</dbReference>
<evidence type="ECO:0000313" key="8">
    <source>
        <dbReference type="Proteomes" id="UP001500840"/>
    </source>
</evidence>
<evidence type="ECO:0000313" key="7">
    <source>
        <dbReference type="EMBL" id="GAA4445311.1"/>
    </source>
</evidence>
<dbReference type="PANTHER" id="PTHR43343:SF3">
    <property type="entry name" value="PROTEASE DO-LIKE 8, CHLOROPLASTIC"/>
    <property type="match status" value="1"/>
</dbReference>
<proteinExistence type="inferred from homology"/>
<dbReference type="Pfam" id="PF13369">
    <property type="entry name" value="Transglut_core2"/>
    <property type="match status" value="1"/>
</dbReference>
<evidence type="ECO:0000256" key="1">
    <source>
        <dbReference type="ARBA" id="ARBA00007100"/>
    </source>
</evidence>
<dbReference type="Gene3D" id="2.40.10.120">
    <property type="match status" value="1"/>
</dbReference>
<feature type="domain" description="3-keto-alpha-glucoside-1,2-lyase/3-keto-2-hydroxy-glucal hydratase" evidence="5">
    <location>
        <begin position="278"/>
        <end position="437"/>
    </location>
</feature>
<reference evidence="8" key="1">
    <citation type="journal article" date="2019" name="Int. J. Syst. Evol. Microbiol.">
        <title>The Global Catalogue of Microorganisms (GCM) 10K type strain sequencing project: providing services to taxonomists for standard genome sequencing and annotation.</title>
        <authorList>
            <consortium name="The Broad Institute Genomics Platform"/>
            <consortium name="The Broad Institute Genome Sequencing Center for Infectious Disease"/>
            <person name="Wu L."/>
            <person name="Ma J."/>
        </authorList>
    </citation>
    <scope>NUCLEOTIDE SEQUENCE [LARGE SCALE GENOMIC DNA]</scope>
    <source>
        <strain evidence="8">JCM 17759</strain>
    </source>
</reference>
<dbReference type="EMBL" id="BAABGA010000006">
    <property type="protein sequence ID" value="GAA4445311.1"/>
    <property type="molecule type" value="Genomic_DNA"/>
</dbReference>
<dbReference type="SUPFAM" id="SSF49899">
    <property type="entry name" value="Concanavalin A-like lectins/glucanases"/>
    <property type="match status" value="1"/>
</dbReference>
<sequence length="788" mass="86800">MTFWHHRLGCLDRVCCALLMLWLIGVAGTGSMLSADEAREAVDQEAVDQAAVDQEAVDQEAVDQEAVDQEAVVSTEQLIADVRPSLVTIRVQGRDGDQLGIGTGFVIDDDGLIATNMHVIGEGRPFTVETSSGRKLPVVSIEASDAANDLAIIRVDVGEDHLSALTLSEGELPPQGKRVLAFGNPLGLQDSVVQGMVSAVREISGREMIQLAMPVQPGNSGGPVVDDQGNVLGIVNMKSAVDDNLGFAIPIDDLTPLREKTNPITMDRWVRLSGLDENDWEIVLGGSWQQRGGVISASGAGKGFGGRSLCLSTATENEPPFDISVWTRLDDESGAAGIAFHSDGGDRHYGFYPSNGKMRLTCFLGPSVYSWQVLSDVRSKHYLPEQWNHLRVRVEKDRMKCYVNEHLVVESTDMQLTKGRVGIVKFRDTNPEFRRFRVGPDLASPPLDGAVLDWIASLGKGDIKTGEIDQSHVDMLSVSGDVVSRELMRRAVELEEEAKQMKNLASDVLRAPLLDQLGELFAEESDSDESATSRLVKGALLISAIENPQVDLAAYETKLERMAQEVAEGFGPKDDERQKRQILDKYLFQENGFHGGRAEYYHPANSFLDRVIDDREGLPITLAILYIDLGRRLGLQIEGIGLPGHFVVKQVMESGEEQLIDVFDRGAELSDEATAELVQQFAGRTIAESDLQSQSDLDILTRVLNNLIGIATRDQDIDAMLRRTDMFVTLHPDENRYRFMRAQLRAISGRTARAREDLDELLRREPNGINGLPIRELKASLQPDREDN</sequence>
<dbReference type="InterPro" id="IPR051201">
    <property type="entry name" value="Chloro_Bact_Ser_Proteases"/>
</dbReference>
<dbReference type="InterPro" id="IPR032698">
    <property type="entry name" value="SirB1_N"/>
</dbReference>
<dbReference type="InterPro" id="IPR010496">
    <property type="entry name" value="AL/BT2_dom"/>
</dbReference>